<dbReference type="Proteomes" id="UP000298681">
    <property type="component" value="Unassembled WGS sequence"/>
</dbReference>
<evidence type="ECO:0000313" key="4">
    <source>
        <dbReference type="Proteomes" id="UP000298681"/>
    </source>
</evidence>
<dbReference type="PANTHER" id="PTHR22911:SF103">
    <property type="entry name" value="BLR2811 PROTEIN"/>
    <property type="match status" value="1"/>
</dbReference>
<feature type="transmembrane region" description="Helical" evidence="1">
    <location>
        <begin position="192"/>
        <end position="214"/>
    </location>
</feature>
<comment type="caution">
    <text evidence="3">The sequence shown here is derived from an EMBL/GenBank/DDBJ whole genome shotgun (WGS) entry which is preliminary data.</text>
</comment>
<accession>A0A4Z1RGS4</accession>
<feature type="transmembrane region" description="Helical" evidence="1">
    <location>
        <begin position="28"/>
        <end position="49"/>
    </location>
</feature>
<dbReference type="InterPro" id="IPR037185">
    <property type="entry name" value="EmrE-like"/>
</dbReference>
<feature type="transmembrane region" description="Helical" evidence="1">
    <location>
        <begin position="114"/>
        <end position="132"/>
    </location>
</feature>
<keyword evidence="1" id="KW-1133">Transmembrane helix</keyword>
<feature type="transmembrane region" description="Helical" evidence="1">
    <location>
        <begin position="61"/>
        <end position="79"/>
    </location>
</feature>
<dbReference type="GO" id="GO:0016020">
    <property type="term" value="C:membrane"/>
    <property type="evidence" value="ECO:0007669"/>
    <property type="project" value="InterPro"/>
</dbReference>
<name>A0A4Z1RGS4_9GAMM</name>
<dbReference type="SUPFAM" id="SSF103481">
    <property type="entry name" value="Multidrug resistance efflux transporter EmrE"/>
    <property type="match status" value="2"/>
</dbReference>
<feature type="domain" description="EamA" evidence="2">
    <location>
        <begin position="1"/>
        <end position="128"/>
    </location>
</feature>
<keyword evidence="1" id="KW-0812">Transmembrane</keyword>
<feature type="transmembrane region" description="Helical" evidence="1">
    <location>
        <begin position="85"/>
        <end position="105"/>
    </location>
</feature>
<reference evidence="3 4" key="1">
    <citation type="submission" date="2019-01" db="EMBL/GenBank/DDBJ databases">
        <authorList>
            <person name="Zhang S."/>
        </authorList>
    </citation>
    <scope>NUCLEOTIDE SEQUENCE [LARGE SCALE GENOMIC DNA]</scope>
    <source>
        <strain evidence="3 4">1626</strain>
    </source>
</reference>
<feature type="transmembrane region" description="Helical" evidence="1">
    <location>
        <begin position="251"/>
        <end position="268"/>
    </location>
</feature>
<gene>
    <name evidence="3" type="ORF">E4582_09240</name>
</gene>
<proteinExistence type="predicted"/>
<feature type="transmembrane region" description="Helical" evidence="1">
    <location>
        <begin position="169"/>
        <end position="186"/>
    </location>
</feature>
<sequence length="288" mass="30535">MLLAVALFALMDGGMKWLSDDYPPLQVAALRGAAALPLVFAWVVWSGALRGLLHVHWRLHLLRGALGVLMMWGFVYGLARMPMTTAYSIVFVSPLIVSALAVPLLGEKVGPRRWAAIVVGLLGVLVVLRPTADGLATGAGLVLVLAAACYAGAAITVRMLAQRDSVQSMVFWFLAMIAVGAGALALPDWQPIALRDVLPILVVGVSGALGQVAMTHAFRLGEASQLAPLEYTGLVWVVLLDLAVWGVLPDGMTWLGAAIIIASGLYLLRRERIRAQDHLASGPADTPP</sequence>
<dbReference type="PANTHER" id="PTHR22911">
    <property type="entry name" value="ACYL-MALONYL CONDENSING ENZYME-RELATED"/>
    <property type="match status" value="1"/>
</dbReference>
<protein>
    <submittedName>
        <fullName evidence="3">DMT family transporter</fullName>
    </submittedName>
</protein>
<dbReference type="Gene3D" id="1.10.3730.20">
    <property type="match status" value="1"/>
</dbReference>
<keyword evidence="1" id="KW-0472">Membrane</keyword>
<dbReference type="AlphaFoldDB" id="A0A4Z1RGS4"/>
<feature type="transmembrane region" description="Helical" evidence="1">
    <location>
        <begin position="138"/>
        <end position="157"/>
    </location>
</feature>
<evidence type="ECO:0000313" key="3">
    <source>
        <dbReference type="EMBL" id="TKS55373.1"/>
    </source>
</evidence>
<organism evidence="3 4">
    <name type="scientific">Luteimonas yindakuii</name>
    <dbReference type="NCBI Taxonomy" id="2565782"/>
    <lineage>
        <taxon>Bacteria</taxon>
        <taxon>Pseudomonadati</taxon>
        <taxon>Pseudomonadota</taxon>
        <taxon>Gammaproteobacteria</taxon>
        <taxon>Lysobacterales</taxon>
        <taxon>Lysobacteraceae</taxon>
        <taxon>Luteimonas</taxon>
    </lineage>
</organism>
<feature type="domain" description="EamA" evidence="2">
    <location>
        <begin position="141"/>
        <end position="264"/>
    </location>
</feature>
<keyword evidence="4" id="KW-1185">Reference proteome</keyword>
<evidence type="ECO:0000256" key="1">
    <source>
        <dbReference type="SAM" id="Phobius"/>
    </source>
</evidence>
<dbReference type="EMBL" id="SPUH01000001">
    <property type="protein sequence ID" value="TKS55373.1"/>
    <property type="molecule type" value="Genomic_DNA"/>
</dbReference>
<feature type="transmembrane region" description="Helical" evidence="1">
    <location>
        <begin position="226"/>
        <end position="245"/>
    </location>
</feature>
<dbReference type="InterPro" id="IPR000620">
    <property type="entry name" value="EamA_dom"/>
</dbReference>
<dbReference type="Pfam" id="PF00892">
    <property type="entry name" value="EamA"/>
    <property type="match status" value="2"/>
</dbReference>
<evidence type="ECO:0000259" key="2">
    <source>
        <dbReference type="Pfam" id="PF00892"/>
    </source>
</evidence>